<evidence type="ECO:0000313" key="1">
    <source>
        <dbReference type="EMBL" id="KAK8006752.1"/>
    </source>
</evidence>
<name>A0ABR1RBS2_9PEZI</name>
<evidence type="ECO:0000313" key="2">
    <source>
        <dbReference type="Proteomes" id="UP001396898"/>
    </source>
</evidence>
<sequence>MEATGLDWSLQRLDGVWNAFLDAHDAGTDGLYISTWMAMWIFSAFAHGTKSQDRVLGAYEEAQLPVGPRRAEPKFHVRVFAQAAQQSGLYLYPGPR</sequence>
<reference evidence="1 2" key="1">
    <citation type="submission" date="2023-01" db="EMBL/GenBank/DDBJ databases">
        <title>Analysis of 21 Apiospora genomes using comparative genomics revels a genus with tremendous synthesis potential of carbohydrate active enzymes and secondary metabolites.</title>
        <authorList>
            <person name="Sorensen T."/>
        </authorList>
    </citation>
    <scope>NUCLEOTIDE SEQUENCE [LARGE SCALE GENOMIC DNA]</scope>
    <source>
        <strain evidence="1 2">CBS 20057</strain>
    </source>
</reference>
<accession>A0ABR1RBS2</accession>
<organism evidence="1 2">
    <name type="scientific">Apiospora marii</name>
    <dbReference type="NCBI Taxonomy" id="335849"/>
    <lineage>
        <taxon>Eukaryota</taxon>
        <taxon>Fungi</taxon>
        <taxon>Dikarya</taxon>
        <taxon>Ascomycota</taxon>
        <taxon>Pezizomycotina</taxon>
        <taxon>Sordariomycetes</taxon>
        <taxon>Xylariomycetidae</taxon>
        <taxon>Amphisphaeriales</taxon>
        <taxon>Apiosporaceae</taxon>
        <taxon>Apiospora</taxon>
    </lineage>
</organism>
<protein>
    <submittedName>
        <fullName evidence="1">Uncharacterized protein</fullName>
    </submittedName>
</protein>
<keyword evidence="2" id="KW-1185">Reference proteome</keyword>
<proteinExistence type="predicted"/>
<comment type="caution">
    <text evidence="1">The sequence shown here is derived from an EMBL/GenBank/DDBJ whole genome shotgun (WGS) entry which is preliminary data.</text>
</comment>
<dbReference type="EMBL" id="JAQQWI010000017">
    <property type="protein sequence ID" value="KAK8006752.1"/>
    <property type="molecule type" value="Genomic_DNA"/>
</dbReference>
<gene>
    <name evidence="1" type="ORF">PG991_013049</name>
</gene>
<dbReference type="Proteomes" id="UP001396898">
    <property type="component" value="Unassembled WGS sequence"/>
</dbReference>